<gene>
    <name evidence="2" type="ORF">HNQ61_000302</name>
</gene>
<feature type="domain" description="Cupin type-2" evidence="1">
    <location>
        <begin position="52"/>
        <end position="110"/>
    </location>
</feature>
<protein>
    <submittedName>
        <fullName evidence="2">Quercetin dioxygenase-like cupin family protein</fullName>
    </submittedName>
</protein>
<sequence length="136" mass="14084">MRSYLDGALTVERLGANDGAKPFRAGDARGAVAWLVRGTPFSYLHAVEFAAAGDRRGFHAHSDHTEHFYLFSGALRLLARAGQAEVEVDLSAGDLAVFAPGTGHGLIALGPSFAIAYGNGADPIHDTAPADLAGAP</sequence>
<dbReference type="Gene3D" id="2.60.120.10">
    <property type="entry name" value="Jelly Rolls"/>
    <property type="match status" value="1"/>
</dbReference>
<dbReference type="EMBL" id="JACHIA010000001">
    <property type="protein sequence ID" value="MBB6068691.1"/>
    <property type="molecule type" value="Genomic_DNA"/>
</dbReference>
<dbReference type="InterPro" id="IPR011051">
    <property type="entry name" value="RmlC_Cupin_sf"/>
</dbReference>
<evidence type="ECO:0000259" key="1">
    <source>
        <dbReference type="Pfam" id="PF07883"/>
    </source>
</evidence>
<dbReference type="GO" id="GO:0051213">
    <property type="term" value="F:dioxygenase activity"/>
    <property type="evidence" value="ECO:0007669"/>
    <property type="project" value="UniProtKB-KW"/>
</dbReference>
<dbReference type="AlphaFoldDB" id="A0A841GJ45"/>
<dbReference type="SUPFAM" id="SSF51182">
    <property type="entry name" value="RmlC-like cupins"/>
    <property type="match status" value="1"/>
</dbReference>
<evidence type="ECO:0000313" key="2">
    <source>
        <dbReference type="EMBL" id="MBB6068691.1"/>
    </source>
</evidence>
<proteinExistence type="predicted"/>
<evidence type="ECO:0000313" key="3">
    <source>
        <dbReference type="Proteomes" id="UP000582837"/>
    </source>
</evidence>
<comment type="caution">
    <text evidence="2">The sequence shown here is derived from an EMBL/GenBank/DDBJ whole genome shotgun (WGS) entry which is preliminary data.</text>
</comment>
<accession>A0A841GJ45</accession>
<organism evidence="2 3">
    <name type="scientific">Longimicrobium terrae</name>
    <dbReference type="NCBI Taxonomy" id="1639882"/>
    <lineage>
        <taxon>Bacteria</taxon>
        <taxon>Pseudomonadati</taxon>
        <taxon>Gemmatimonadota</taxon>
        <taxon>Longimicrobiia</taxon>
        <taxon>Longimicrobiales</taxon>
        <taxon>Longimicrobiaceae</taxon>
        <taxon>Longimicrobium</taxon>
    </lineage>
</organism>
<dbReference type="RefSeq" id="WP_170030982.1">
    <property type="nucleotide sequence ID" value="NZ_JACHOW010000001.1"/>
</dbReference>
<reference evidence="2 3" key="1">
    <citation type="submission" date="2020-08" db="EMBL/GenBank/DDBJ databases">
        <title>Genomic Encyclopedia of Type Strains, Phase IV (KMG-IV): sequencing the most valuable type-strain genomes for metagenomic binning, comparative biology and taxonomic classification.</title>
        <authorList>
            <person name="Goeker M."/>
        </authorList>
    </citation>
    <scope>NUCLEOTIDE SEQUENCE [LARGE SCALE GENOMIC DNA]</scope>
    <source>
        <strain evidence="2 3">DSM 29007</strain>
    </source>
</reference>
<dbReference type="Pfam" id="PF07883">
    <property type="entry name" value="Cupin_2"/>
    <property type="match status" value="1"/>
</dbReference>
<keyword evidence="3" id="KW-1185">Reference proteome</keyword>
<dbReference type="InterPro" id="IPR014710">
    <property type="entry name" value="RmlC-like_jellyroll"/>
</dbReference>
<dbReference type="CDD" id="cd02208">
    <property type="entry name" value="cupin_RmlC-like"/>
    <property type="match status" value="1"/>
</dbReference>
<keyword evidence="2" id="KW-0560">Oxidoreductase</keyword>
<name>A0A841GJ45_9BACT</name>
<keyword evidence="2" id="KW-0223">Dioxygenase</keyword>
<dbReference type="Proteomes" id="UP000582837">
    <property type="component" value="Unassembled WGS sequence"/>
</dbReference>
<dbReference type="InterPro" id="IPR013096">
    <property type="entry name" value="Cupin_2"/>
</dbReference>